<sequence length="167" mass="18817">MSERWYAVLKASSGTSLQQRIFQTNESVVDISNFTSISIFESFFLSPFFHLSRFIVPSLWNHSQLPSLSQAPQLPWVGNGTSSVVRQVSASVVVKVPHVEPGRLTGCQLETEAAIYERFGPHPNITRFIASKDGNNVTYEYYIQDYRQSMYKISTPSPHSSEQPAEP</sequence>
<dbReference type="AlphaFoldDB" id="A0A1F5L485"/>
<reference evidence="1 2" key="1">
    <citation type="journal article" date="2016" name="Sci. Rep.">
        <title>Penicillium arizonense, a new, genome sequenced fungal species, reveals a high chemical diversity in secreted metabolites.</title>
        <authorList>
            <person name="Grijseels S."/>
            <person name="Nielsen J.C."/>
            <person name="Randelovic M."/>
            <person name="Nielsen J."/>
            <person name="Nielsen K.F."/>
            <person name="Workman M."/>
            <person name="Frisvad J.C."/>
        </authorList>
    </citation>
    <scope>NUCLEOTIDE SEQUENCE [LARGE SCALE GENOMIC DNA]</scope>
    <source>
        <strain evidence="1 2">CBS 141311</strain>
    </source>
</reference>
<organism evidence="1 2">
    <name type="scientific">Penicillium arizonense</name>
    <dbReference type="NCBI Taxonomy" id="1835702"/>
    <lineage>
        <taxon>Eukaryota</taxon>
        <taxon>Fungi</taxon>
        <taxon>Dikarya</taxon>
        <taxon>Ascomycota</taxon>
        <taxon>Pezizomycotina</taxon>
        <taxon>Eurotiomycetes</taxon>
        <taxon>Eurotiomycetidae</taxon>
        <taxon>Eurotiales</taxon>
        <taxon>Aspergillaceae</taxon>
        <taxon>Penicillium</taxon>
    </lineage>
</organism>
<evidence type="ECO:0000313" key="2">
    <source>
        <dbReference type="Proteomes" id="UP000177622"/>
    </source>
</evidence>
<comment type="caution">
    <text evidence="1">The sequence shown here is derived from an EMBL/GenBank/DDBJ whole genome shotgun (WGS) entry which is preliminary data.</text>
</comment>
<gene>
    <name evidence="1" type="ORF">PENARI_c035G05645</name>
</gene>
<evidence type="ECO:0000313" key="1">
    <source>
        <dbReference type="EMBL" id="OGE47887.1"/>
    </source>
</evidence>
<evidence type="ECO:0008006" key="3">
    <source>
        <dbReference type="Google" id="ProtNLM"/>
    </source>
</evidence>
<accession>A0A1F5L485</accession>
<dbReference type="Proteomes" id="UP000177622">
    <property type="component" value="Unassembled WGS sequence"/>
</dbReference>
<dbReference type="OrthoDB" id="1668230at2759"/>
<proteinExistence type="predicted"/>
<dbReference type="GeneID" id="34581524"/>
<dbReference type="EMBL" id="LXJU01000035">
    <property type="protein sequence ID" value="OGE47887.1"/>
    <property type="molecule type" value="Genomic_DNA"/>
</dbReference>
<keyword evidence="2" id="KW-1185">Reference proteome</keyword>
<dbReference type="RefSeq" id="XP_022483344.1">
    <property type="nucleotide sequence ID" value="XM_022636790.1"/>
</dbReference>
<name>A0A1F5L485_PENAI</name>
<protein>
    <recommendedName>
        <fullName evidence="3">Protein kinase domain-containing protein</fullName>
    </recommendedName>
</protein>